<reference evidence="2" key="1">
    <citation type="submission" date="2022-01" db="EMBL/GenBank/DDBJ databases">
        <authorList>
            <person name="King R."/>
        </authorList>
    </citation>
    <scope>NUCLEOTIDE SEQUENCE</scope>
</reference>
<feature type="region of interest" description="Disordered" evidence="1">
    <location>
        <begin position="402"/>
        <end position="441"/>
    </location>
</feature>
<evidence type="ECO:0000313" key="2">
    <source>
        <dbReference type="EMBL" id="CAG9807660.1"/>
    </source>
</evidence>
<dbReference type="EMBL" id="OU895879">
    <property type="protein sequence ID" value="CAG9807660.1"/>
    <property type="molecule type" value="Genomic_DNA"/>
</dbReference>
<reference evidence="2" key="2">
    <citation type="submission" date="2022-10" db="EMBL/GenBank/DDBJ databases">
        <authorList>
            <consortium name="ENA_rothamsted_submissions"/>
            <consortium name="culmorum"/>
            <person name="King R."/>
        </authorList>
    </citation>
    <scope>NUCLEOTIDE SEQUENCE</scope>
</reference>
<feature type="compositionally biased region" description="Polar residues" evidence="1">
    <location>
        <begin position="425"/>
        <end position="434"/>
    </location>
</feature>
<feature type="region of interest" description="Disordered" evidence="1">
    <location>
        <begin position="681"/>
        <end position="705"/>
    </location>
</feature>
<feature type="compositionally biased region" description="Polar residues" evidence="1">
    <location>
        <begin position="330"/>
        <end position="355"/>
    </location>
</feature>
<gene>
    <name evidence="2" type="ORF">CHIRRI_LOCUS10506</name>
</gene>
<protein>
    <submittedName>
        <fullName evidence="2">Uncharacterized protein</fullName>
    </submittedName>
</protein>
<proteinExistence type="predicted"/>
<dbReference type="AlphaFoldDB" id="A0A9N9WVK7"/>
<evidence type="ECO:0000256" key="1">
    <source>
        <dbReference type="SAM" id="MobiDB-lite"/>
    </source>
</evidence>
<feature type="compositionally biased region" description="Basic and acidic residues" evidence="1">
    <location>
        <begin position="408"/>
        <end position="424"/>
    </location>
</feature>
<feature type="region of interest" description="Disordered" evidence="1">
    <location>
        <begin position="501"/>
        <end position="521"/>
    </location>
</feature>
<sequence length="744" mass="84142">MIPTNKLKKLVLECIIRLMDSVTTQDIWDGCANEIFQTTEQRLNSLQVKEIFYKEILPDLSYNNFGNDNKTVEKLKNLSKKIIINPHQFDSKDENLTEWTLNNNDSNDGASSINWIEVDRALDEPDNTVEMKMACLHSENLDENTEEQSILTDNENDGDNSINELLVKYDIPGQVRAVQDPFISQESEQIFSFRESQLINVFGAVESDPLAMKSNEEIPKEGNSYDSYDSLCDGGRLLDYTEVSNHIKTSVACVSFESTEHLLKRKYSSLTNVNLTTDFDQDNTEVSLTKRRRSNSLQAFQFSLLSDSGESVELASIVQRLDESSHENNENVMADSSNKSQDNNNFSKETSNIDNNENKKSTDEIVAKIQMRINNAVKNGEEILTILLENEEYISMLEIPSFLPKSPINDEPRNREEKKNDSQKSIENTESISQPKVKPARTKYARALQIYGPKLTYESSQGSDPTNTEETLNPLLLNDTVLSGSHKDCIGEVKEITLISSSQSLSSSHGSQSSKSRGLQFSKSGSQLSTCCISQSQNNSAQLQQSPEKTELCSKGHEDEVIKNIQALLDAAKSSEEINRIIDENYEFCDYLVIPFHEPDDNISQITSHEPNEKAAKSKDEIIAEIQKQLDAALDQNTIEKILDENEEYSEYLTVPFFMPPLSHEAQPIPKNCTKKVMQKTRNEGKQVKTENNIPETDNLERSSSRTELSFLLMQNVNIKKRRAVSQPKKLEENLIIDLVDDSD</sequence>
<accession>A0A9N9WVK7</accession>
<evidence type="ECO:0000313" key="3">
    <source>
        <dbReference type="Proteomes" id="UP001153620"/>
    </source>
</evidence>
<keyword evidence="3" id="KW-1185">Reference proteome</keyword>
<organism evidence="2 3">
    <name type="scientific">Chironomus riparius</name>
    <dbReference type="NCBI Taxonomy" id="315576"/>
    <lineage>
        <taxon>Eukaryota</taxon>
        <taxon>Metazoa</taxon>
        <taxon>Ecdysozoa</taxon>
        <taxon>Arthropoda</taxon>
        <taxon>Hexapoda</taxon>
        <taxon>Insecta</taxon>
        <taxon>Pterygota</taxon>
        <taxon>Neoptera</taxon>
        <taxon>Endopterygota</taxon>
        <taxon>Diptera</taxon>
        <taxon>Nematocera</taxon>
        <taxon>Chironomoidea</taxon>
        <taxon>Chironomidae</taxon>
        <taxon>Chironominae</taxon>
        <taxon>Chironomus</taxon>
    </lineage>
</organism>
<feature type="compositionally biased region" description="Low complexity" evidence="1">
    <location>
        <begin position="501"/>
        <end position="516"/>
    </location>
</feature>
<dbReference type="OrthoDB" id="10690569at2759"/>
<dbReference type="Proteomes" id="UP001153620">
    <property type="component" value="Chromosome 3"/>
</dbReference>
<name>A0A9N9WVK7_9DIPT</name>
<feature type="region of interest" description="Disordered" evidence="1">
    <location>
        <begin position="323"/>
        <end position="359"/>
    </location>
</feature>